<comment type="similarity">
    <text evidence="2">Belongs to the fimbrial protein family.</text>
</comment>
<dbReference type="SUPFAM" id="SSF49401">
    <property type="entry name" value="Bacterial adhesins"/>
    <property type="match status" value="1"/>
</dbReference>
<evidence type="ECO:0000313" key="7">
    <source>
        <dbReference type="EMBL" id="CRY54424.1"/>
    </source>
</evidence>
<feature type="chain" id="PRO_5005220197" evidence="5">
    <location>
        <begin position="23"/>
        <end position="169"/>
    </location>
</feature>
<evidence type="ECO:0000313" key="8">
    <source>
        <dbReference type="Proteomes" id="UP000043316"/>
    </source>
</evidence>
<evidence type="ECO:0000256" key="2">
    <source>
        <dbReference type="ARBA" id="ARBA00006671"/>
    </source>
</evidence>
<dbReference type="GO" id="GO:0043709">
    <property type="term" value="P:cell adhesion involved in single-species biofilm formation"/>
    <property type="evidence" value="ECO:0007669"/>
    <property type="project" value="TreeGrafter"/>
</dbReference>
<dbReference type="PANTHER" id="PTHR33420">
    <property type="entry name" value="FIMBRIAL SUBUNIT ELFA-RELATED"/>
    <property type="match status" value="1"/>
</dbReference>
<proteinExistence type="inferred from homology"/>
<evidence type="ECO:0000256" key="1">
    <source>
        <dbReference type="ARBA" id="ARBA00004561"/>
    </source>
</evidence>
<dbReference type="RefSeq" id="WP_053009218.1">
    <property type="nucleotide sequence ID" value="NZ_CWJI01000002.1"/>
</dbReference>
<dbReference type="EMBL" id="CWJI01000002">
    <property type="protein sequence ID" value="CRY54424.1"/>
    <property type="molecule type" value="Genomic_DNA"/>
</dbReference>
<sequence length="169" mass="17473">MKRIIALAPVALIMGLTGNVQAATQADVQLQGTIVDTTCEVTANNGAATLNVGSFSKTAFDAAKKQIGQEPLTVSLTNCSEEEAGALQVTGVVGTENSMFLSDTAKSAGFMLKQSDNTTQVTNNTSIPVVADENGALTYTFTAGMAVMDTANIEPGAYTAPIKISYVNN</sequence>
<comment type="subcellular location">
    <subcellularLocation>
        <location evidence="1">Fimbrium</location>
    </subcellularLocation>
</comment>
<protein>
    <submittedName>
        <fullName evidence="7">Fimbrial-like adhesin protein SfmF</fullName>
    </submittedName>
</protein>
<organism evidence="7 8">
    <name type="scientific">Yersinia intermedia</name>
    <dbReference type="NCBI Taxonomy" id="631"/>
    <lineage>
        <taxon>Bacteria</taxon>
        <taxon>Pseudomonadati</taxon>
        <taxon>Pseudomonadota</taxon>
        <taxon>Gammaproteobacteria</taxon>
        <taxon>Enterobacterales</taxon>
        <taxon>Yersiniaceae</taxon>
        <taxon>Yersinia</taxon>
    </lineage>
</organism>
<dbReference type="InterPro" id="IPR000259">
    <property type="entry name" value="Adhesion_dom_fimbrial"/>
</dbReference>
<name>A0A0H5LTE5_YERIN</name>
<evidence type="ECO:0000256" key="5">
    <source>
        <dbReference type="SAM" id="SignalP"/>
    </source>
</evidence>
<dbReference type="Gene3D" id="2.60.40.1090">
    <property type="entry name" value="Fimbrial-type adhesion domain"/>
    <property type="match status" value="1"/>
</dbReference>
<dbReference type="InterPro" id="IPR050263">
    <property type="entry name" value="Bact_Fimbrial_Adh_Pro"/>
</dbReference>
<dbReference type="InterPro" id="IPR036937">
    <property type="entry name" value="Adhesion_dom_fimbrial_sf"/>
</dbReference>
<feature type="domain" description="Fimbrial-type adhesion" evidence="6">
    <location>
        <begin position="29"/>
        <end position="160"/>
    </location>
</feature>
<gene>
    <name evidence="7" type="ORF">ERS008476_01345</name>
</gene>
<dbReference type="PANTHER" id="PTHR33420:SF3">
    <property type="entry name" value="FIMBRIAL SUBUNIT ELFA"/>
    <property type="match status" value="1"/>
</dbReference>
<dbReference type="InterPro" id="IPR008966">
    <property type="entry name" value="Adhesion_dom_sf"/>
</dbReference>
<accession>A0A0H5LTE5</accession>
<evidence type="ECO:0000259" key="6">
    <source>
        <dbReference type="Pfam" id="PF00419"/>
    </source>
</evidence>
<evidence type="ECO:0000256" key="4">
    <source>
        <dbReference type="ARBA" id="ARBA00023263"/>
    </source>
</evidence>
<dbReference type="Proteomes" id="UP000043316">
    <property type="component" value="Unassembled WGS sequence"/>
</dbReference>
<dbReference type="Pfam" id="PF00419">
    <property type="entry name" value="Fimbrial"/>
    <property type="match status" value="1"/>
</dbReference>
<keyword evidence="3 5" id="KW-0732">Signal</keyword>
<dbReference type="GO" id="GO:0009289">
    <property type="term" value="C:pilus"/>
    <property type="evidence" value="ECO:0007669"/>
    <property type="project" value="UniProtKB-SubCell"/>
</dbReference>
<keyword evidence="4" id="KW-0281">Fimbrium</keyword>
<dbReference type="AlphaFoldDB" id="A0A0H5LTE5"/>
<reference evidence="8" key="1">
    <citation type="submission" date="2015-03" db="EMBL/GenBank/DDBJ databases">
        <authorList>
            <consortium name="Pathogen Informatics"/>
        </authorList>
    </citation>
    <scope>NUCLEOTIDE SEQUENCE [LARGE SCALE GENOMIC DNA]</scope>
    <source>
        <strain evidence="8">R148</strain>
    </source>
</reference>
<evidence type="ECO:0000256" key="3">
    <source>
        <dbReference type="ARBA" id="ARBA00022729"/>
    </source>
</evidence>
<feature type="signal peptide" evidence="5">
    <location>
        <begin position="1"/>
        <end position="22"/>
    </location>
</feature>